<reference evidence="8" key="1">
    <citation type="submission" date="2017-06" db="EMBL/GenBank/DDBJ databases">
        <title>Complete genome sequence of Capnocytophaga sp. KCOM 1579 (=ChDC OS43) isolated from a human refractory periapical abscess lesion.</title>
        <authorList>
            <person name="Kook J.-K."/>
            <person name="Park S.-N."/>
            <person name="Lim Y.K."/>
            <person name="Roh H."/>
        </authorList>
    </citation>
    <scope>NUCLEOTIDE SEQUENCE [LARGE SCALE GENOMIC DNA]</scope>
    <source>
        <strain evidence="8">ChDC OS43</strain>
    </source>
</reference>
<dbReference type="SFLD" id="SFLDS00005">
    <property type="entry name" value="Isoprenoid_Synthase_Type_I"/>
    <property type="match status" value="1"/>
</dbReference>
<organism evidence="7 8">
    <name type="scientific">Capnocytophaga endodontalis</name>
    <dbReference type="NCBI Taxonomy" id="2708117"/>
    <lineage>
        <taxon>Bacteria</taxon>
        <taxon>Pseudomonadati</taxon>
        <taxon>Bacteroidota</taxon>
        <taxon>Flavobacteriia</taxon>
        <taxon>Flavobacteriales</taxon>
        <taxon>Flavobacteriaceae</taxon>
        <taxon>Capnocytophaga</taxon>
    </lineage>
</organism>
<keyword evidence="3 6" id="KW-0808">Transferase</keyword>
<keyword evidence="4" id="KW-0479">Metal-binding</keyword>
<dbReference type="GO" id="GO:0004659">
    <property type="term" value="F:prenyltransferase activity"/>
    <property type="evidence" value="ECO:0007669"/>
    <property type="project" value="InterPro"/>
</dbReference>
<dbReference type="AlphaFoldDB" id="A0A1Z4BNV2"/>
<dbReference type="PANTHER" id="PTHR12001:SF85">
    <property type="entry name" value="SHORT CHAIN ISOPRENYL DIPHOSPHATE SYNTHASE"/>
    <property type="match status" value="1"/>
</dbReference>
<evidence type="ECO:0000256" key="5">
    <source>
        <dbReference type="ARBA" id="ARBA00022842"/>
    </source>
</evidence>
<proteinExistence type="inferred from homology"/>
<dbReference type="InterPro" id="IPR008949">
    <property type="entry name" value="Isoprenoid_synthase_dom_sf"/>
</dbReference>
<keyword evidence="5" id="KW-0460">Magnesium</keyword>
<gene>
    <name evidence="7" type="ORF">CBG49_07655</name>
</gene>
<dbReference type="SUPFAM" id="SSF48576">
    <property type="entry name" value="Terpenoid synthases"/>
    <property type="match status" value="1"/>
</dbReference>
<dbReference type="PROSITE" id="PS00723">
    <property type="entry name" value="POLYPRENYL_SYNTHASE_1"/>
    <property type="match status" value="1"/>
</dbReference>
<evidence type="ECO:0000256" key="2">
    <source>
        <dbReference type="ARBA" id="ARBA00006706"/>
    </source>
</evidence>
<dbReference type="PROSITE" id="PS00444">
    <property type="entry name" value="POLYPRENYL_SYNTHASE_2"/>
    <property type="match status" value="1"/>
</dbReference>
<dbReference type="CDD" id="cd00685">
    <property type="entry name" value="Trans_IPPS_HT"/>
    <property type="match status" value="1"/>
</dbReference>
<comment type="similarity">
    <text evidence="2 6">Belongs to the FPP/GGPP synthase family.</text>
</comment>
<evidence type="ECO:0000256" key="4">
    <source>
        <dbReference type="ARBA" id="ARBA00022723"/>
    </source>
</evidence>
<dbReference type="InterPro" id="IPR000092">
    <property type="entry name" value="Polyprenyl_synt"/>
</dbReference>
<dbReference type="RefSeq" id="WP_088594033.1">
    <property type="nucleotide sequence ID" value="NZ_CP022022.1"/>
</dbReference>
<dbReference type="InterPro" id="IPR033749">
    <property type="entry name" value="Polyprenyl_synt_CS"/>
</dbReference>
<dbReference type="GO" id="GO:0046872">
    <property type="term" value="F:metal ion binding"/>
    <property type="evidence" value="ECO:0007669"/>
    <property type="project" value="UniProtKB-KW"/>
</dbReference>
<evidence type="ECO:0000313" key="7">
    <source>
        <dbReference type="EMBL" id="ASF42957.1"/>
    </source>
</evidence>
<comment type="cofactor">
    <cofactor evidence="1">
        <name>Mg(2+)</name>
        <dbReference type="ChEBI" id="CHEBI:18420"/>
    </cofactor>
</comment>
<keyword evidence="8" id="KW-1185">Reference proteome</keyword>
<dbReference type="KEGG" id="capn:CBG49_07655"/>
<evidence type="ECO:0000256" key="3">
    <source>
        <dbReference type="ARBA" id="ARBA00022679"/>
    </source>
</evidence>
<dbReference type="PANTHER" id="PTHR12001">
    <property type="entry name" value="GERANYLGERANYL PYROPHOSPHATE SYNTHASE"/>
    <property type="match status" value="1"/>
</dbReference>
<protein>
    <submittedName>
        <fullName evidence="7">Polyprenyl synthetase</fullName>
    </submittedName>
</protein>
<dbReference type="GO" id="GO:0008299">
    <property type="term" value="P:isoprenoid biosynthetic process"/>
    <property type="evidence" value="ECO:0007669"/>
    <property type="project" value="InterPro"/>
</dbReference>
<dbReference type="SFLD" id="SFLDG01017">
    <property type="entry name" value="Polyprenyl_Transferase_Like"/>
    <property type="match status" value="1"/>
</dbReference>
<sequence>MKTVEQYREAFLDHLNSKLFVKEPRNLYEPMRYILQLGGKRLRPILTLIATDLFDADYHKALNAAMAIEMFHNFSLVHDDIMDKASLRRGETTVHKKWNTNIAILSGDAMLVKAYQLLDDYPTEVFSLLTKILSRTALQVCEGQQWDMDFETQTEVSIPDYLQMIRYKTAVLIGAALQMGVIIANASPENQMPIYIFGEELGLAFQLQDDYLDAFGDESFGKRIGGDIIENKKTILYLTALKLADEQQRKTLLQHYATAEDSQQKINSVKALFEATGATTAVRQEIEHTTRRALSALTELTISDEKRHYLKEFALKLMDRKV</sequence>
<accession>A0A1Z4BNV2</accession>
<dbReference type="Gene3D" id="1.10.600.10">
    <property type="entry name" value="Farnesyl Diphosphate Synthase"/>
    <property type="match status" value="1"/>
</dbReference>
<evidence type="ECO:0000256" key="1">
    <source>
        <dbReference type="ARBA" id="ARBA00001946"/>
    </source>
</evidence>
<dbReference type="EMBL" id="CP022022">
    <property type="protein sequence ID" value="ASF42957.1"/>
    <property type="molecule type" value="Genomic_DNA"/>
</dbReference>
<evidence type="ECO:0000256" key="6">
    <source>
        <dbReference type="RuleBase" id="RU004466"/>
    </source>
</evidence>
<dbReference type="Proteomes" id="UP000197007">
    <property type="component" value="Chromosome"/>
</dbReference>
<name>A0A1Z4BNV2_9FLAO</name>
<evidence type="ECO:0000313" key="8">
    <source>
        <dbReference type="Proteomes" id="UP000197007"/>
    </source>
</evidence>
<dbReference type="Pfam" id="PF00348">
    <property type="entry name" value="polyprenyl_synt"/>
    <property type="match status" value="1"/>
</dbReference>